<dbReference type="EMBL" id="JAAMPI010001535">
    <property type="protein sequence ID" value="KAF4624852.1"/>
    <property type="molecule type" value="Genomic_DNA"/>
</dbReference>
<dbReference type="CDD" id="cd04301">
    <property type="entry name" value="NAT_SF"/>
    <property type="match status" value="1"/>
</dbReference>
<protein>
    <recommendedName>
        <fullName evidence="1">N-acetyltransferase domain-containing protein</fullName>
    </recommendedName>
</protein>
<dbReference type="Pfam" id="PF00583">
    <property type="entry name" value="Acetyltransf_1"/>
    <property type="match status" value="1"/>
</dbReference>
<dbReference type="Gene3D" id="3.40.630.30">
    <property type="match status" value="1"/>
</dbReference>
<name>A0A8H4VWJ7_9HELO</name>
<reference evidence="2 3" key="1">
    <citation type="submission" date="2020-03" db="EMBL/GenBank/DDBJ databases">
        <title>Draft Genome Sequence of Cudoniella acicularis.</title>
        <authorList>
            <person name="Buettner E."/>
            <person name="Kellner H."/>
        </authorList>
    </citation>
    <scope>NUCLEOTIDE SEQUENCE [LARGE SCALE GENOMIC DNA]</scope>
    <source>
        <strain evidence="2 3">DSM 108380</strain>
    </source>
</reference>
<dbReference type="InterPro" id="IPR000182">
    <property type="entry name" value="GNAT_dom"/>
</dbReference>
<accession>A0A8H4VWJ7</accession>
<dbReference type="PROSITE" id="PS51186">
    <property type="entry name" value="GNAT"/>
    <property type="match status" value="1"/>
</dbReference>
<evidence type="ECO:0000313" key="2">
    <source>
        <dbReference type="EMBL" id="KAF4624852.1"/>
    </source>
</evidence>
<feature type="domain" description="N-acetyltransferase" evidence="1">
    <location>
        <begin position="61"/>
        <end position="205"/>
    </location>
</feature>
<dbReference type="PANTHER" id="PTHR42791">
    <property type="entry name" value="GNAT FAMILY ACETYLTRANSFERASE"/>
    <property type="match status" value="1"/>
</dbReference>
<proteinExistence type="predicted"/>
<organism evidence="2 3">
    <name type="scientific">Cudoniella acicularis</name>
    <dbReference type="NCBI Taxonomy" id="354080"/>
    <lineage>
        <taxon>Eukaryota</taxon>
        <taxon>Fungi</taxon>
        <taxon>Dikarya</taxon>
        <taxon>Ascomycota</taxon>
        <taxon>Pezizomycotina</taxon>
        <taxon>Leotiomycetes</taxon>
        <taxon>Helotiales</taxon>
        <taxon>Tricladiaceae</taxon>
        <taxon>Cudoniella</taxon>
    </lineage>
</organism>
<dbReference type="InterPro" id="IPR052523">
    <property type="entry name" value="Trichothecene_AcTrans"/>
</dbReference>
<dbReference type="Proteomes" id="UP000566819">
    <property type="component" value="Unassembled WGS sequence"/>
</dbReference>
<evidence type="ECO:0000259" key="1">
    <source>
        <dbReference type="PROSITE" id="PS51186"/>
    </source>
</evidence>
<comment type="caution">
    <text evidence="2">The sequence shown here is derived from an EMBL/GenBank/DDBJ whole genome shotgun (WGS) entry which is preliminary data.</text>
</comment>
<dbReference type="AlphaFoldDB" id="A0A8H4VWJ7"/>
<dbReference type="InterPro" id="IPR016181">
    <property type="entry name" value="Acyl_CoA_acyltransferase"/>
</dbReference>
<keyword evidence="3" id="KW-1185">Reference proteome</keyword>
<evidence type="ECO:0000313" key="3">
    <source>
        <dbReference type="Proteomes" id="UP000566819"/>
    </source>
</evidence>
<dbReference type="OrthoDB" id="410198at2759"/>
<dbReference type="SUPFAM" id="SSF55729">
    <property type="entry name" value="Acyl-CoA N-acyltransferases (Nat)"/>
    <property type="match status" value="1"/>
</dbReference>
<gene>
    <name evidence="2" type="ORF">G7Y89_g13316</name>
</gene>
<dbReference type="PANTHER" id="PTHR42791:SF5">
    <property type="entry name" value="HYPOTHETICAL ACETYLTRANSFERASE (EUROFUNG)"/>
    <property type="match status" value="1"/>
</dbReference>
<dbReference type="GO" id="GO:0016747">
    <property type="term" value="F:acyltransferase activity, transferring groups other than amino-acyl groups"/>
    <property type="evidence" value="ECO:0007669"/>
    <property type="project" value="InterPro"/>
</dbReference>
<sequence>MSLKLNELTTDAEFGPICAVELEAFTDPFFGFWGVWKGSSQEEFCARQLSWHKGDPSSHWIYVTDVETGDVIAGTQWMIYEENPYAKETSILEPYWIPEGTFKDIASQLLHTFLSYRPTRMNEPHLLLNFCFVHTKHRRRGAGRLMMEWGLKKADELGLASFVEATDSGLKLYREYGFKVEGDIDLDATTENPSEEFTRLRKELRLPEHGWFMRRPKYGKSEVALHQARFAIYSGASSFPMVASIRADINLLISGETKKAQENIQDIVKFHITTCSLLKISFTTNILGISVQIRFVNYLKQHGLELKILVYRVSGVRITLLGDGGADESKHGGVPIPARSEWAPHIDFVDVKAFGEPHQDRQLYAPALGELTTLAISLSKQLAAGITEVQIPHLKKYNAWLDQQAPSNFDTSTLTGRINSIGKQLAESPATGAAAALAKVSANAVAILSAEKGAFETLNADDTLNKINKFMKESYPPYASSNPLQAFAYSNPRLWVLELGASYGTATPGILKNPRYPNGQLLYS</sequence>